<dbReference type="InterPro" id="IPR016162">
    <property type="entry name" value="Ald_DH_N"/>
</dbReference>
<dbReference type="Proteomes" id="UP001597097">
    <property type="component" value="Unassembled WGS sequence"/>
</dbReference>
<dbReference type="PROSITE" id="PS00687">
    <property type="entry name" value="ALDEHYDE_DEHYDR_GLU"/>
    <property type="match status" value="1"/>
</dbReference>
<gene>
    <name evidence="5" type="ORF">ACFSJ0_46905</name>
</gene>
<evidence type="ECO:0000256" key="3">
    <source>
        <dbReference type="RuleBase" id="RU003345"/>
    </source>
</evidence>
<dbReference type="SUPFAM" id="SSF53720">
    <property type="entry name" value="ALDH-like"/>
    <property type="match status" value="1"/>
</dbReference>
<dbReference type="PANTHER" id="PTHR11699">
    <property type="entry name" value="ALDEHYDE DEHYDROGENASE-RELATED"/>
    <property type="match status" value="1"/>
</dbReference>
<evidence type="ECO:0000259" key="4">
    <source>
        <dbReference type="Pfam" id="PF00171"/>
    </source>
</evidence>
<dbReference type="EMBL" id="JBHUCM010000044">
    <property type="protein sequence ID" value="MFD1544642.1"/>
    <property type="molecule type" value="Genomic_DNA"/>
</dbReference>
<dbReference type="InterPro" id="IPR016163">
    <property type="entry name" value="Ald_DH_C"/>
</dbReference>
<evidence type="ECO:0000313" key="6">
    <source>
        <dbReference type="Proteomes" id="UP001597097"/>
    </source>
</evidence>
<dbReference type="Gene3D" id="3.40.605.10">
    <property type="entry name" value="Aldehyde Dehydrogenase, Chain A, domain 1"/>
    <property type="match status" value="1"/>
</dbReference>
<feature type="domain" description="Aldehyde dehydrogenase" evidence="4">
    <location>
        <begin position="29"/>
        <end position="473"/>
    </location>
</feature>
<protein>
    <submittedName>
        <fullName evidence="5">Aldehyde dehydrogenase family protein</fullName>
    </submittedName>
</protein>
<dbReference type="InterPro" id="IPR016161">
    <property type="entry name" value="Ald_DH/histidinol_DH"/>
</dbReference>
<dbReference type="InterPro" id="IPR015590">
    <property type="entry name" value="Aldehyde_DH_dom"/>
</dbReference>
<proteinExistence type="inferred from homology"/>
<comment type="similarity">
    <text evidence="3">Belongs to the aldehyde dehydrogenase family.</text>
</comment>
<sequence>MFEYAPAPESRDVVEVKPSYGLFINGEFVDGGGPSFKTVNPATEEKLAEVATASSDDVDRAVQSARKAFGVWSAMPGSERAKYLFRIARIIQERARELAVLETLDNGKPIRESRDVDLPLVAAHFFYYAGWADKLEYAGFGADPRPLGVAGQVIPWNFPLLMLAWKIAPALACGNTVVLKPAETTPLTALLFAEICQQADLPPGVVNIVTGAGETGAAVVAHPDVNKVAFTGSTEVGRIIARTVAGTGKKLTLELGGKAANIVFDDAALDQAVEGIVNGIFFNQGHVCCAGSRLLVQESIQDELLSALKRRLGTLRLGDPLDKNTDIGAINSAEQLARIRSLSEAGEQEGAERWSPACELPERGFWFPPTLFTGVAQSHRIAREEIFGPVLSVLTFRTPAEAVEKANNTPYGLSAGVWTEKGSRILWMADKLRAGVVWANTFNRFDPTAPFGGYKESGYGREGGLLGLEAYLDV</sequence>
<feature type="active site" evidence="2">
    <location>
        <position position="254"/>
    </location>
</feature>
<keyword evidence="1 3" id="KW-0560">Oxidoreductase</keyword>
<evidence type="ECO:0000256" key="2">
    <source>
        <dbReference type="PROSITE-ProRule" id="PRU10007"/>
    </source>
</evidence>
<reference evidence="6" key="1">
    <citation type="journal article" date="2019" name="Int. J. Syst. Evol. Microbiol.">
        <title>The Global Catalogue of Microorganisms (GCM) 10K type strain sequencing project: providing services to taxonomists for standard genome sequencing and annotation.</title>
        <authorList>
            <consortium name="The Broad Institute Genomics Platform"/>
            <consortium name="The Broad Institute Genome Sequencing Center for Infectious Disease"/>
            <person name="Wu L."/>
            <person name="Ma J."/>
        </authorList>
    </citation>
    <scope>NUCLEOTIDE SEQUENCE [LARGE SCALE GENOMIC DNA]</scope>
    <source>
        <strain evidence="6">CGMCC 1.15399</strain>
    </source>
</reference>
<dbReference type="InterPro" id="IPR029510">
    <property type="entry name" value="Ald_DH_CS_GLU"/>
</dbReference>
<dbReference type="CDD" id="cd07111">
    <property type="entry name" value="ALDH_F16"/>
    <property type="match status" value="1"/>
</dbReference>
<name>A0ABW4GTM9_9ACTN</name>
<evidence type="ECO:0000313" key="5">
    <source>
        <dbReference type="EMBL" id="MFD1544642.1"/>
    </source>
</evidence>
<comment type="caution">
    <text evidence="5">The sequence shown here is derived from an EMBL/GenBank/DDBJ whole genome shotgun (WGS) entry which is preliminary data.</text>
</comment>
<dbReference type="RefSeq" id="WP_308126958.1">
    <property type="nucleotide sequence ID" value="NZ_JBHUCM010000044.1"/>
</dbReference>
<organism evidence="5 6">
    <name type="scientific">Nonomuraea guangzhouensis</name>
    <dbReference type="NCBI Taxonomy" id="1291555"/>
    <lineage>
        <taxon>Bacteria</taxon>
        <taxon>Bacillati</taxon>
        <taxon>Actinomycetota</taxon>
        <taxon>Actinomycetes</taxon>
        <taxon>Streptosporangiales</taxon>
        <taxon>Streptosporangiaceae</taxon>
        <taxon>Nonomuraea</taxon>
    </lineage>
</organism>
<dbReference type="Gene3D" id="3.40.309.10">
    <property type="entry name" value="Aldehyde Dehydrogenase, Chain A, domain 2"/>
    <property type="match status" value="1"/>
</dbReference>
<dbReference type="Pfam" id="PF00171">
    <property type="entry name" value="Aldedh"/>
    <property type="match status" value="1"/>
</dbReference>
<evidence type="ECO:0000256" key="1">
    <source>
        <dbReference type="ARBA" id="ARBA00023002"/>
    </source>
</evidence>
<accession>A0ABW4GTM9</accession>
<keyword evidence="6" id="KW-1185">Reference proteome</keyword>